<feature type="transmembrane region" description="Helical" evidence="6">
    <location>
        <begin position="433"/>
        <end position="454"/>
    </location>
</feature>
<organism evidence="7 8">
    <name type="scientific">Trebonia kvetii</name>
    <dbReference type="NCBI Taxonomy" id="2480626"/>
    <lineage>
        <taxon>Bacteria</taxon>
        <taxon>Bacillati</taxon>
        <taxon>Actinomycetota</taxon>
        <taxon>Actinomycetes</taxon>
        <taxon>Streptosporangiales</taxon>
        <taxon>Treboniaceae</taxon>
        <taxon>Trebonia</taxon>
    </lineage>
</organism>
<feature type="transmembrane region" description="Helical" evidence="6">
    <location>
        <begin position="68"/>
        <end position="89"/>
    </location>
</feature>
<dbReference type="OrthoDB" id="8274074at2"/>
<gene>
    <name evidence="7" type="ORF">EAS64_05630</name>
</gene>
<dbReference type="InterPro" id="IPR002293">
    <property type="entry name" value="AA/rel_permease1"/>
</dbReference>
<comment type="subcellular location">
    <subcellularLocation>
        <location evidence="1">Membrane</location>
        <topology evidence="1">Multi-pass membrane protein</topology>
    </subcellularLocation>
</comment>
<keyword evidence="5 6" id="KW-0472">Membrane</keyword>
<dbReference type="PIRSF" id="PIRSF006060">
    <property type="entry name" value="AA_transporter"/>
    <property type="match status" value="1"/>
</dbReference>
<feature type="transmembrane region" description="Helical" evidence="6">
    <location>
        <begin position="151"/>
        <end position="169"/>
    </location>
</feature>
<evidence type="ECO:0000256" key="6">
    <source>
        <dbReference type="SAM" id="Phobius"/>
    </source>
</evidence>
<keyword evidence="8" id="KW-1185">Reference proteome</keyword>
<accession>A0A6P2C6C1</accession>
<keyword evidence="2" id="KW-0813">Transport</keyword>
<feature type="transmembrane region" description="Helical" evidence="6">
    <location>
        <begin position="35"/>
        <end position="56"/>
    </location>
</feature>
<reference evidence="7 8" key="1">
    <citation type="submission" date="2018-11" db="EMBL/GenBank/DDBJ databases">
        <title>Trebonia kvetii gen.nov., sp.nov., a novel acidophilic actinobacterium, and proposal of the new actinobacterial family Treboniaceae fam. nov.</title>
        <authorList>
            <person name="Rapoport D."/>
            <person name="Sagova-Mareckova M."/>
            <person name="Sedlacek I."/>
            <person name="Provaznik J."/>
            <person name="Kralova S."/>
            <person name="Pavlinic D."/>
            <person name="Benes V."/>
            <person name="Kopecky J."/>
        </authorList>
    </citation>
    <scope>NUCLEOTIDE SEQUENCE [LARGE SCALE GENOMIC DNA]</scope>
    <source>
        <strain evidence="7 8">15Tr583</strain>
    </source>
</reference>
<feature type="transmembrane region" description="Helical" evidence="6">
    <location>
        <begin position="460"/>
        <end position="477"/>
    </location>
</feature>
<dbReference type="PANTHER" id="PTHR45649">
    <property type="entry name" value="AMINO-ACID PERMEASE BAT1"/>
    <property type="match status" value="1"/>
</dbReference>
<evidence type="ECO:0000256" key="4">
    <source>
        <dbReference type="ARBA" id="ARBA00022989"/>
    </source>
</evidence>
<dbReference type="PANTHER" id="PTHR45649:SF26">
    <property type="entry name" value="OS04G0435100 PROTEIN"/>
    <property type="match status" value="1"/>
</dbReference>
<evidence type="ECO:0000313" key="7">
    <source>
        <dbReference type="EMBL" id="TVZ06828.1"/>
    </source>
</evidence>
<proteinExistence type="predicted"/>
<evidence type="ECO:0000313" key="8">
    <source>
        <dbReference type="Proteomes" id="UP000460272"/>
    </source>
</evidence>
<dbReference type="AlphaFoldDB" id="A0A6P2C6C1"/>
<dbReference type="Pfam" id="PF13520">
    <property type="entry name" value="AA_permease_2"/>
    <property type="match status" value="1"/>
</dbReference>
<feature type="transmembrane region" description="Helical" evidence="6">
    <location>
        <begin position="226"/>
        <end position="243"/>
    </location>
</feature>
<evidence type="ECO:0000256" key="1">
    <source>
        <dbReference type="ARBA" id="ARBA00004141"/>
    </source>
</evidence>
<comment type="caution">
    <text evidence="7">The sequence shown here is derived from an EMBL/GenBank/DDBJ whole genome shotgun (WGS) entry which is preliminary data.</text>
</comment>
<protein>
    <submittedName>
        <fullName evidence="7">Amino acid permease</fullName>
    </submittedName>
</protein>
<keyword evidence="4 6" id="KW-1133">Transmembrane helix</keyword>
<evidence type="ECO:0000256" key="3">
    <source>
        <dbReference type="ARBA" id="ARBA00022692"/>
    </source>
</evidence>
<feature type="transmembrane region" description="Helical" evidence="6">
    <location>
        <begin position="388"/>
        <end position="412"/>
    </location>
</feature>
<feature type="transmembrane region" description="Helical" evidence="6">
    <location>
        <begin position="264"/>
        <end position="286"/>
    </location>
</feature>
<feature type="transmembrane region" description="Helical" evidence="6">
    <location>
        <begin position="306"/>
        <end position="329"/>
    </location>
</feature>
<dbReference type="EMBL" id="RPFW01000001">
    <property type="protein sequence ID" value="TVZ06828.1"/>
    <property type="molecule type" value="Genomic_DNA"/>
</dbReference>
<keyword evidence="3 6" id="KW-0812">Transmembrane</keyword>
<dbReference type="Gene3D" id="1.20.1740.10">
    <property type="entry name" value="Amino acid/polyamine transporter I"/>
    <property type="match status" value="1"/>
</dbReference>
<dbReference type="RefSeq" id="WP_145851584.1">
    <property type="nucleotide sequence ID" value="NZ_RPFW01000001.1"/>
</dbReference>
<dbReference type="GO" id="GO:0022857">
    <property type="term" value="F:transmembrane transporter activity"/>
    <property type="evidence" value="ECO:0007669"/>
    <property type="project" value="InterPro"/>
</dbReference>
<dbReference type="Proteomes" id="UP000460272">
    <property type="component" value="Unassembled WGS sequence"/>
</dbReference>
<evidence type="ECO:0000256" key="5">
    <source>
        <dbReference type="ARBA" id="ARBA00023136"/>
    </source>
</evidence>
<evidence type="ECO:0000256" key="2">
    <source>
        <dbReference type="ARBA" id="ARBA00022448"/>
    </source>
</evidence>
<name>A0A6P2C6C1_9ACTN</name>
<dbReference type="GO" id="GO:0016020">
    <property type="term" value="C:membrane"/>
    <property type="evidence" value="ECO:0007669"/>
    <property type="project" value="UniProtKB-SubCell"/>
</dbReference>
<sequence>MSNRAAAGVQPAADSPESLLERAGYKPELRRSLRFFSMFAIAFSVISITTGIFLNYGFGLAYWGPASIWTWPIVGVGNLAIALVVAELGTRIPLAGYAYQWSARLVNPSYGWFVGFAGLLYMAVGGGAIMLQVAAPLLLSEFNVDNPSSHLVLAVAIILMLLPVVINLISIQVAARVNNIAVFTEIIGTVVFGVLLLVLWGVKSKPAPYGASILTNTTSVFHNPTWYAFTLAGLLGAFTLVGFELAADMSEDAVDPRRSVPRGVLWAVLGSVVLGMVALIGFTLAIPDLKTVEEAPLPLLAIAGYWLPSGLVKVFVAFVVFSMFSILVVGSGAQARLVFSLSRDNMLPFSGALRKVNKRSQTPVVALVVFGVIDLGVMIYGYNQPSSFGTLVGATAIIPYIIYFLITLAYAVKRRTTESLPGAFSLGRWAWPVIGFVLVYTVVIMVALSFPSPFHGSDKMLGYALILAALWYFGGLLRRLRNGTAGVKPVDDLAGNQ</sequence>
<feature type="transmembrane region" description="Helical" evidence="6">
    <location>
        <begin position="181"/>
        <end position="202"/>
    </location>
</feature>
<feature type="transmembrane region" description="Helical" evidence="6">
    <location>
        <begin position="110"/>
        <end position="131"/>
    </location>
</feature>
<feature type="transmembrane region" description="Helical" evidence="6">
    <location>
        <begin position="364"/>
        <end position="382"/>
    </location>
</feature>